<gene>
    <name evidence="8" type="ORF">QE375_003534</name>
</gene>
<comment type="subcellular location">
    <subcellularLocation>
        <location evidence="1">Cell membrane</location>
        <topology evidence="1">Multi-pass membrane protein</topology>
    </subcellularLocation>
</comment>
<evidence type="ECO:0000313" key="8">
    <source>
        <dbReference type="EMBL" id="MDR6143980.1"/>
    </source>
</evidence>
<feature type="transmembrane region" description="Helical" evidence="7">
    <location>
        <begin position="69"/>
        <end position="93"/>
    </location>
</feature>
<dbReference type="PANTHER" id="PTHR30250">
    <property type="entry name" value="PST FAMILY PREDICTED COLANIC ACID TRANSPORTER"/>
    <property type="match status" value="1"/>
</dbReference>
<sequence>MTLAGQLYRTVLQFVSIFVLARLLTPDDFGLIAMVAAVIGISELFRDFGLSSAAIQAKHVSIGERTNLFWVNTGLGAGCAVIVALAAPLVGLLYSNDEVPAIVVVMSIGFVLSGMVTQYRADLTRRMRFLGLSITEAVAPTIGFAIGILLALQGFGYWALVVQQLSSSLVLLVLSVVIARWLPGLPQRRTSIRRFMRFGAALFLTQLISYGTKNVDNIAIGVVWGAGPLGYYDRAYQLLMAPLNQINAPMTRVALPVLSRIHEEKERFAGYLLKAQIVGGYATATLFALAAGMAPAIVDVLFGPQWAPMAPIFAVLAIGGVLRATAQVSYWMFLATANTGAQLRMFLVVRPIMIVIILAGLPWGAFGVAVGSTVAYALHWIASLFWASRVTGVPSRPLIMNILRILLTVSVPCGLLALGISALGWSSIATVLVAVGASVVYLLLLTLVSPRTREDLLTVVSFIRRSLGRRSR</sequence>
<feature type="transmembrane region" description="Helical" evidence="7">
    <location>
        <begin position="129"/>
        <end position="151"/>
    </location>
</feature>
<evidence type="ECO:0000256" key="3">
    <source>
        <dbReference type="ARBA" id="ARBA00022475"/>
    </source>
</evidence>
<keyword evidence="3" id="KW-1003">Cell membrane</keyword>
<reference evidence="8 9" key="1">
    <citation type="submission" date="2023-08" db="EMBL/GenBank/DDBJ databases">
        <title>Functional and genomic diversity of the sorghum phyllosphere microbiome.</title>
        <authorList>
            <person name="Shade A."/>
        </authorList>
    </citation>
    <scope>NUCLEOTIDE SEQUENCE [LARGE SCALE GENOMIC DNA]</scope>
    <source>
        <strain evidence="8 9">SORGH_AS_0445</strain>
    </source>
</reference>
<evidence type="ECO:0000256" key="6">
    <source>
        <dbReference type="ARBA" id="ARBA00023136"/>
    </source>
</evidence>
<feature type="transmembrane region" description="Helical" evidence="7">
    <location>
        <begin position="7"/>
        <end position="24"/>
    </location>
</feature>
<feature type="transmembrane region" description="Helical" evidence="7">
    <location>
        <begin position="345"/>
        <end position="363"/>
    </location>
</feature>
<evidence type="ECO:0000256" key="7">
    <source>
        <dbReference type="SAM" id="Phobius"/>
    </source>
</evidence>
<protein>
    <submittedName>
        <fullName evidence="8">O-antigen/teichoic acid export membrane protein</fullName>
    </submittedName>
</protein>
<feature type="transmembrane region" description="Helical" evidence="7">
    <location>
        <begin position="30"/>
        <end position="48"/>
    </location>
</feature>
<organism evidence="8 9">
    <name type="scientific">Microbacterium foliorum</name>
    <dbReference type="NCBI Taxonomy" id="104336"/>
    <lineage>
        <taxon>Bacteria</taxon>
        <taxon>Bacillati</taxon>
        <taxon>Actinomycetota</taxon>
        <taxon>Actinomycetes</taxon>
        <taxon>Micrococcales</taxon>
        <taxon>Microbacteriaceae</taxon>
        <taxon>Microbacterium</taxon>
    </lineage>
</organism>
<keyword evidence="5 7" id="KW-1133">Transmembrane helix</keyword>
<evidence type="ECO:0000313" key="9">
    <source>
        <dbReference type="Proteomes" id="UP001249291"/>
    </source>
</evidence>
<dbReference type="PANTHER" id="PTHR30250:SF10">
    <property type="entry name" value="LIPOPOLYSACCHARIDE BIOSYNTHESIS PROTEIN WZXC"/>
    <property type="match status" value="1"/>
</dbReference>
<feature type="transmembrane region" description="Helical" evidence="7">
    <location>
        <begin position="277"/>
        <end position="298"/>
    </location>
</feature>
<accession>A0ABU1HV97</accession>
<dbReference type="CDD" id="cd13127">
    <property type="entry name" value="MATE_tuaB_like"/>
    <property type="match status" value="1"/>
</dbReference>
<dbReference type="Pfam" id="PF13440">
    <property type="entry name" value="Polysacc_synt_3"/>
    <property type="match status" value="1"/>
</dbReference>
<feature type="transmembrane region" description="Helical" evidence="7">
    <location>
        <begin position="310"/>
        <end position="333"/>
    </location>
</feature>
<feature type="transmembrane region" description="Helical" evidence="7">
    <location>
        <begin position="99"/>
        <end position="117"/>
    </location>
</feature>
<dbReference type="EMBL" id="JAVIZQ010000001">
    <property type="protein sequence ID" value="MDR6143980.1"/>
    <property type="molecule type" value="Genomic_DNA"/>
</dbReference>
<keyword evidence="9" id="KW-1185">Reference proteome</keyword>
<keyword evidence="4 7" id="KW-0812">Transmembrane</keyword>
<feature type="transmembrane region" description="Helical" evidence="7">
    <location>
        <begin position="369"/>
        <end position="387"/>
    </location>
</feature>
<feature type="transmembrane region" description="Helical" evidence="7">
    <location>
        <begin position="399"/>
        <end position="422"/>
    </location>
</feature>
<dbReference type="InterPro" id="IPR050833">
    <property type="entry name" value="Poly_Biosynth_Transport"/>
</dbReference>
<feature type="transmembrane region" description="Helical" evidence="7">
    <location>
        <begin position="428"/>
        <end position="448"/>
    </location>
</feature>
<dbReference type="Proteomes" id="UP001249291">
    <property type="component" value="Unassembled WGS sequence"/>
</dbReference>
<evidence type="ECO:0000256" key="4">
    <source>
        <dbReference type="ARBA" id="ARBA00022692"/>
    </source>
</evidence>
<comment type="similarity">
    <text evidence="2">Belongs to the polysaccharide synthase family.</text>
</comment>
<evidence type="ECO:0000256" key="5">
    <source>
        <dbReference type="ARBA" id="ARBA00022989"/>
    </source>
</evidence>
<keyword evidence="6 7" id="KW-0472">Membrane</keyword>
<name>A0ABU1HV97_9MICO</name>
<proteinExistence type="inferred from homology"/>
<comment type="caution">
    <text evidence="8">The sequence shown here is derived from an EMBL/GenBank/DDBJ whole genome shotgun (WGS) entry which is preliminary data.</text>
</comment>
<evidence type="ECO:0000256" key="1">
    <source>
        <dbReference type="ARBA" id="ARBA00004651"/>
    </source>
</evidence>
<feature type="transmembrane region" description="Helical" evidence="7">
    <location>
        <begin position="157"/>
        <end position="183"/>
    </location>
</feature>
<evidence type="ECO:0000256" key="2">
    <source>
        <dbReference type="ARBA" id="ARBA00007430"/>
    </source>
</evidence>